<keyword evidence="1" id="KW-0812">Transmembrane</keyword>
<evidence type="ECO:0000256" key="1">
    <source>
        <dbReference type="SAM" id="Phobius"/>
    </source>
</evidence>
<evidence type="ECO:0000313" key="3">
    <source>
        <dbReference type="EMBL" id="MBB4674874.1"/>
    </source>
</evidence>
<reference evidence="3 4" key="1">
    <citation type="submission" date="2020-08" db="EMBL/GenBank/DDBJ databases">
        <title>Sequencing the genomes of 1000 actinobacteria strains.</title>
        <authorList>
            <person name="Klenk H.-P."/>
        </authorList>
    </citation>
    <scope>NUCLEOTIDE SEQUENCE [LARGE SCALE GENOMIC DNA]</scope>
    <source>
        <strain evidence="3 4">DSM 44230</strain>
    </source>
</reference>
<proteinExistence type="predicted"/>
<dbReference type="InterPro" id="IPR051943">
    <property type="entry name" value="TRAFAC_Dynamin-like_GTPase"/>
</dbReference>
<dbReference type="PANTHER" id="PTHR43681:SF1">
    <property type="entry name" value="SARCALUMENIN"/>
    <property type="match status" value="1"/>
</dbReference>
<dbReference type="Proteomes" id="UP000533598">
    <property type="component" value="Unassembled WGS sequence"/>
</dbReference>
<evidence type="ECO:0000313" key="4">
    <source>
        <dbReference type="Proteomes" id="UP000533598"/>
    </source>
</evidence>
<dbReference type="Gene3D" id="3.40.50.300">
    <property type="entry name" value="P-loop containing nucleotide triphosphate hydrolases"/>
    <property type="match status" value="1"/>
</dbReference>
<accession>A0A7W7FTJ3</accession>
<dbReference type="EMBL" id="JACHMH010000001">
    <property type="protein sequence ID" value="MBB4674874.1"/>
    <property type="molecule type" value="Genomic_DNA"/>
</dbReference>
<name>A0A7W7FTJ3_9PSEU</name>
<gene>
    <name evidence="3" type="ORF">HNR67_000992</name>
</gene>
<organism evidence="3 4">
    <name type="scientific">Crossiella cryophila</name>
    <dbReference type="NCBI Taxonomy" id="43355"/>
    <lineage>
        <taxon>Bacteria</taxon>
        <taxon>Bacillati</taxon>
        <taxon>Actinomycetota</taxon>
        <taxon>Actinomycetes</taxon>
        <taxon>Pseudonocardiales</taxon>
        <taxon>Pseudonocardiaceae</taxon>
        <taxon>Crossiella</taxon>
    </lineage>
</organism>
<dbReference type="RefSeq" id="WP_185000941.1">
    <property type="nucleotide sequence ID" value="NZ_BAAAUI010000018.1"/>
</dbReference>
<dbReference type="InterPro" id="IPR022812">
    <property type="entry name" value="Dynamin"/>
</dbReference>
<keyword evidence="1" id="KW-0472">Membrane</keyword>
<protein>
    <submittedName>
        <fullName evidence="3">Putative GTPase</fullName>
    </submittedName>
</protein>
<evidence type="ECO:0000259" key="2">
    <source>
        <dbReference type="Pfam" id="PF00350"/>
    </source>
</evidence>
<dbReference type="InterPro" id="IPR027417">
    <property type="entry name" value="P-loop_NTPase"/>
</dbReference>
<keyword evidence="1" id="KW-1133">Transmembrane helix</keyword>
<feature type="domain" description="Dynamin N-terminal" evidence="2">
    <location>
        <begin position="50"/>
        <end position="202"/>
    </location>
</feature>
<keyword evidence="4" id="KW-1185">Reference proteome</keyword>
<dbReference type="PRINTS" id="PR00195">
    <property type="entry name" value="DYNAMIN"/>
</dbReference>
<dbReference type="Pfam" id="PF00350">
    <property type="entry name" value="Dynamin_N"/>
    <property type="match status" value="1"/>
</dbReference>
<dbReference type="InterPro" id="IPR045063">
    <property type="entry name" value="Dynamin_N"/>
</dbReference>
<dbReference type="SUPFAM" id="SSF52540">
    <property type="entry name" value="P-loop containing nucleoside triphosphate hydrolases"/>
    <property type="match status" value="1"/>
</dbReference>
<feature type="transmembrane region" description="Helical" evidence="1">
    <location>
        <begin position="480"/>
        <end position="505"/>
    </location>
</feature>
<dbReference type="AlphaFoldDB" id="A0A7W7FTJ3"/>
<sequence>MSTPVTSGVPLPKLVRHTVGRLVELLKDADPDAARWVAAVRDGRPSVPSVVVVGETNRGKSSLVNALLSAENLSPVDAHVATANYLVFAHGEDWAAQACYPGQVQPVSFPVEQLHRWVTVSGELPEGQLPPRFVRVQAPIPLLSRLTVIDTPGVGGLDSMHGELAAEAAANATALLFVVDASAPLTSGELTFLAQAGERVETVLFALTKTDQYRGWRQVLEANRALLAEHAPRFADAVFHPVSARMFGLAKTAPTPETGALLREQSGIAPLQTGLQELVAAHAAMLAEANTLRAAATALAGQAVQLSAEQRALSTGEAEAESLRARKDELVALRRSATRGWQVKLRGETQRARLESSHEVARQMRDVQSWFRRAIDAANRDGLQRLPQELDAALQLVSGRLSQALATRLDALAQAVLAELFAPDELEVIRAQFARAGAPPVLLRSPDRRPPNAEDKLLVFMGVSGGLGLGKAAALPLAGLGIAASSALVLPVTIVLGLGAGWWLARTRKQTADKTYLKQWLTEVVADARSTMEQLVSEQLIEAEQQLSLAMDEALGKRIGAIEDELREVDKALRLDTAERNRQLQVVGKRLAEVKAGRAQAEMLLGRIREQRNNAAGREQPEGR</sequence>
<dbReference type="PANTHER" id="PTHR43681">
    <property type="entry name" value="TRANSMEMBRANE GTPASE FZO"/>
    <property type="match status" value="1"/>
</dbReference>
<comment type="caution">
    <text evidence="3">The sequence shown here is derived from an EMBL/GenBank/DDBJ whole genome shotgun (WGS) entry which is preliminary data.</text>
</comment>